<gene>
    <name evidence="2" type="ORF">E4U57_005968</name>
</gene>
<dbReference type="EMBL" id="SRPR01000492">
    <property type="protein sequence ID" value="KAG5952611.1"/>
    <property type="molecule type" value="Genomic_DNA"/>
</dbReference>
<organism evidence="2 3">
    <name type="scientific">Claviceps arundinis</name>
    <dbReference type="NCBI Taxonomy" id="1623583"/>
    <lineage>
        <taxon>Eukaryota</taxon>
        <taxon>Fungi</taxon>
        <taxon>Dikarya</taxon>
        <taxon>Ascomycota</taxon>
        <taxon>Pezizomycotina</taxon>
        <taxon>Sordariomycetes</taxon>
        <taxon>Hypocreomycetidae</taxon>
        <taxon>Hypocreales</taxon>
        <taxon>Clavicipitaceae</taxon>
        <taxon>Claviceps</taxon>
    </lineage>
</organism>
<proteinExistence type="predicted"/>
<sequence length="362" mass="39420">MDACCAKRAQYARLDDCNEDGTSSSSSVLRMPTVERPKRPIADVQLPQAERTPSRHSAGPPHAESIAIRPRPRAPTRPAIKSDFPTRDDGGLQFHRPGPRPGGSSSQEAARNEPSPTLGQSGGPDLDDVFAPTSAQPRESIAPSARSSQYHSTTVSDESEAEIDIFTPPVESSNVLQTAHGPVNHPPDVPHPGLPLDPVQVAGELDVPCRTDADQTLLRNFEQALAKNNLKDCRAHIASYAGSRLSSTGRRASPIGLPSAATFSAADLHWQDLARLMPRYDEWCAAGDAGKARIARENLKNSPRIAASYFCRRFSCFLNEVLILGFSDYWYRLEWGWAEQANTHGILTFWGPHITAINPHPG</sequence>
<name>A0ABQ7P2I2_9HYPO</name>
<keyword evidence="3" id="KW-1185">Reference proteome</keyword>
<feature type="region of interest" description="Disordered" evidence="1">
    <location>
        <begin position="175"/>
        <end position="199"/>
    </location>
</feature>
<feature type="region of interest" description="Disordered" evidence="1">
    <location>
        <begin position="16"/>
        <end position="161"/>
    </location>
</feature>
<evidence type="ECO:0000313" key="2">
    <source>
        <dbReference type="EMBL" id="KAG5952611.1"/>
    </source>
</evidence>
<accession>A0ABQ7P2I2</accession>
<comment type="caution">
    <text evidence="2">The sequence shown here is derived from an EMBL/GenBank/DDBJ whole genome shotgun (WGS) entry which is preliminary data.</text>
</comment>
<protein>
    <submittedName>
        <fullName evidence="2">Uncharacterized protein</fullName>
    </submittedName>
</protein>
<dbReference type="Proteomes" id="UP000742024">
    <property type="component" value="Unassembled WGS sequence"/>
</dbReference>
<reference evidence="2 3" key="1">
    <citation type="journal article" date="2020" name="bioRxiv">
        <title>Whole genome comparisons of ergot fungi reveals the divergence and evolution of species within the genus Claviceps are the result of varying mechanisms driving genome evolution and host range expansion.</title>
        <authorList>
            <person name="Wyka S.A."/>
            <person name="Mondo S.J."/>
            <person name="Liu M."/>
            <person name="Dettman J."/>
            <person name="Nalam V."/>
            <person name="Broders K.D."/>
        </authorList>
    </citation>
    <scope>NUCLEOTIDE SEQUENCE [LARGE SCALE GENOMIC DNA]</scope>
    <source>
        <strain evidence="2 3">LM583</strain>
    </source>
</reference>
<evidence type="ECO:0000256" key="1">
    <source>
        <dbReference type="SAM" id="MobiDB-lite"/>
    </source>
</evidence>
<feature type="compositionally biased region" description="Polar residues" evidence="1">
    <location>
        <begin position="145"/>
        <end position="156"/>
    </location>
</feature>
<evidence type="ECO:0000313" key="3">
    <source>
        <dbReference type="Proteomes" id="UP000742024"/>
    </source>
</evidence>
<feature type="compositionally biased region" description="Pro residues" evidence="1">
    <location>
        <begin position="184"/>
        <end position="195"/>
    </location>
</feature>
<feature type="compositionally biased region" description="Polar residues" evidence="1">
    <location>
        <begin position="103"/>
        <end position="119"/>
    </location>
</feature>